<dbReference type="EMBL" id="QKWP01000220">
    <property type="protein sequence ID" value="RIB24346.1"/>
    <property type="molecule type" value="Genomic_DNA"/>
</dbReference>
<dbReference type="GO" id="GO:0016887">
    <property type="term" value="F:ATP hydrolysis activity"/>
    <property type="evidence" value="ECO:0007669"/>
    <property type="project" value="InterPro"/>
</dbReference>
<keyword evidence="5" id="KW-0418">Kinase</keyword>
<keyword evidence="4" id="KW-0143">Chaperone</keyword>
<proteinExistence type="inferred from homology"/>
<dbReference type="STRING" id="44941.A0A397VZA2"/>
<keyword evidence="2" id="KW-0547">Nucleotide-binding</keyword>
<evidence type="ECO:0000313" key="6">
    <source>
        <dbReference type="Proteomes" id="UP000266673"/>
    </source>
</evidence>
<gene>
    <name evidence="5" type="ORF">C2G38_2168813</name>
</gene>
<dbReference type="InterPro" id="IPR001404">
    <property type="entry name" value="Hsp90_fam"/>
</dbReference>
<organism evidence="5 6">
    <name type="scientific">Gigaspora rosea</name>
    <dbReference type="NCBI Taxonomy" id="44941"/>
    <lineage>
        <taxon>Eukaryota</taxon>
        <taxon>Fungi</taxon>
        <taxon>Fungi incertae sedis</taxon>
        <taxon>Mucoromycota</taxon>
        <taxon>Glomeromycotina</taxon>
        <taxon>Glomeromycetes</taxon>
        <taxon>Diversisporales</taxon>
        <taxon>Gigasporaceae</taxon>
        <taxon>Gigaspora</taxon>
    </lineage>
</organism>
<keyword evidence="5" id="KW-0808">Transferase</keyword>
<comment type="similarity">
    <text evidence="1">Belongs to the heat shock protein 90 family.</text>
</comment>
<dbReference type="GO" id="GO:0051082">
    <property type="term" value="F:unfolded protein binding"/>
    <property type="evidence" value="ECO:0007669"/>
    <property type="project" value="InterPro"/>
</dbReference>
<evidence type="ECO:0000256" key="3">
    <source>
        <dbReference type="ARBA" id="ARBA00022840"/>
    </source>
</evidence>
<dbReference type="GO" id="GO:0005524">
    <property type="term" value="F:ATP binding"/>
    <property type="evidence" value="ECO:0007669"/>
    <property type="project" value="UniProtKB-KW"/>
</dbReference>
<evidence type="ECO:0000256" key="1">
    <source>
        <dbReference type="ARBA" id="ARBA00008239"/>
    </source>
</evidence>
<dbReference type="InterPro" id="IPR020575">
    <property type="entry name" value="Hsp90_N"/>
</dbReference>
<reference evidence="5 6" key="1">
    <citation type="submission" date="2018-06" db="EMBL/GenBank/DDBJ databases">
        <title>Comparative genomics reveals the genomic features of Rhizophagus irregularis, R. cerebriforme, R. diaphanum and Gigaspora rosea, and their symbiotic lifestyle signature.</title>
        <authorList>
            <person name="Morin E."/>
            <person name="San Clemente H."/>
            <person name="Chen E.C.H."/>
            <person name="De La Providencia I."/>
            <person name="Hainaut M."/>
            <person name="Kuo A."/>
            <person name="Kohler A."/>
            <person name="Murat C."/>
            <person name="Tang N."/>
            <person name="Roy S."/>
            <person name="Loubradou J."/>
            <person name="Henrissat B."/>
            <person name="Grigoriev I.V."/>
            <person name="Corradi N."/>
            <person name="Roux C."/>
            <person name="Martin F.M."/>
        </authorList>
    </citation>
    <scope>NUCLEOTIDE SEQUENCE [LARGE SCALE GENOMIC DNA]</scope>
    <source>
        <strain evidence="5 6">DAOM 194757</strain>
    </source>
</reference>
<dbReference type="Gene3D" id="3.30.565.10">
    <property type="entry name" value="Histidine kinase-like ATPase, C-terminal domain"/>
    <property type="match status" value="2"/>
</dbReference>
<dbReference type="AlphaFoldDB" id="A0A397VZA2"/>
<dbReference type="PANTHER" id="PTHR11528">
    <property type="entry name" value="HEAT SHOCK PROTEIN 90 FAMILY MEMBER"/>
    <property type="match status" value="1"/>
</dbReference>
<dbReference type="SUPFAM" id="SSF55874">
    <property type="entry name" value="ATPase domain of HSP90 chaperone/DNA topoisomerase II/histidine kinase"/>
    <property type="match status" value="1"/>
</dbReference>
<dbReference type="GO" id="GO:0140662">
    <property type="term" value="F:ATP-dependent protein folding chaperone"/>
    <property type="evidence" value="ECO:0007669"/>
    <property type="project" value="InterPro"/>
</dbReference>
<dbReference type="Pfam" id="PF00183">
    <property type="entry name" value="HSP90"/>
    <property type="match status" value="1"/>
</dbReference>
<keyword evidence="6" id="KW-1185">Reference proteome</keyword>
<comment type="caution">
    <text evidence="5">The sequence shown here is derived from an EMBL/GenBank/DDBJ whole genome shotgun (WGS) entry which is preliminary data.</text>
</comment>
<evidence type="ECO:0000313" key="5">
    <source>
        <dbReference type="EMBL" id="RIB24346.1"/>
    </source>
</evidence>
<accession>A0A397VZA2</accession>
<dbReference type="OrthoDB" id="9624506at2759"/>
<evidence type="ECO:0000256" key="2">
    <source>
        <dbReference type="ARBA" id="ARBA00022741"/>
    </source>
</evidence>
<keyword evidence="3" id="KW-0067">ATP-binding</keyword>
<dbReference type="Proteomes" id="UP000266673">
    <property type="component" value="Unassembled WGS sequence"/>
</dbReference>
<dbReference type="InterPro" id="IPR036890">
    <property type="entry name" value="HATPase_C_sf"/>
</dbReference>
<protein>
    <submittedName>
        <fullName evidence="5">Histidine kinase-like ATPase</fullName>
    </submittedName>
</protein>
<dbReference type="GO" id="GO:0016301">
    <property type="term" value="F:kinase activity"/>
    <property type="evidence" value="ECO:0007669"/>
    <property type="project" value="UniProtKB-KW"/>
</dbReference>
<evidence type="ECO:0000256" key="4">
    <source>
        <dbReference type="ARBA" id="ARBA00023186"/>
    </source>
</evidence>
<dbReference type="PRINTS" id="PR00775">
    <property type="entry name" value="HEATSHOCK90"/>
</dbReference>
<name>A0A397VZA2_9GLOM</name>
<sequence>MNLADALDKIRYKSLTDFSKLDNGHELYIQIIPDKEKNVLMLWDTGIGMTKTELVKNLGTIARLGTKNFIETLQSGADISMIGQFGVGFYSAYLVADHNEPIGRGTLIKLFLKEDQLEYLKEHKIKELVKKHSEFICHPIQLIVGKEAENDEKNDKEKIKTLETEELNNTALVYNFDKYPAVSAVSSAVTDVAQTAANSAGDIAAVAPGLLSQLLSAFDNFKPRSPANVSGFFIFLI</sequence>